<protein>
    <submittedName>
        <fullName evidence="1">Uncharacterized protein</fullName>
    </submittedName>
</protein>
<dbReference type="AlphaFoldDB" id="A0A5C3KC73"/>
<keyword evidence="2" id="KW-1185">Reference proteome</keyword>
<name>A0A5C3KC73_COPMA</name>
<sequence length="162" mass="18046">MSHPSQSQDPSTCIPDIKWADNDHKLIWELITEAEKPENCAMWFGKAEKTNNLYGYHTAAVEGPYNGRTIAVWWPHRDCMAAARTWHGGRTEIARWTHGDCTAAAWRLHGGRTDMAQSLHSSSTAAARSCMALARRPHGLARPWHGPDMAPARRPHGLVGQC</sequence>
<evidence type="ECO:0000313" key="2">
    <source>
        <dbReference type="Proteomes" id="UP000307440"/>
    </source>
</evidence>
<reference evidence="1 2" key="1">
    <citation type="journal article" date="2019" name="Nat. Ecol. Evol.">
        <title>Megaphylogeny resolves global patterns of mushroom evolution.</title>
        <authorList>
            <person name="Varga T."/>
            <person name="Krizsan K."/>
            <person name="Foldi C."/>
            <person name="Dima B."/>
            <person name="Sanchez-Garcia M."/>
            <person name="Sanchez-Ramirez S."/>
            <person name="Szollosi G.J."/>
            <person name="Szarkandi J.G."/>
            <person name="Papp V."/>
            <person name="Albert L."/>
            <person name="Andreopoulos W."/>
            <person name="Angelini C."/>
            <person name="Antonin V."/>
            <person name="Barry K.W."/>
            <person name="Bougher N.L."/>
            <person name="Buchanan P."/>
            <person name="Buyck B."/>
            <person name="Bense V."/>
            <person name="Catcheside P."/>
            <person name="Chovatia M."/>
            <person name="Cooper J."/>
            <person name="Damon W."/>
            <person name="Desjardin D."/>
            <person name="Finy P."/>
            <person name="Geml J."/>
            <person name="Haridas S."/>
            <person name="Hughes K."/>
            <person name="Justo A."/>
            <person name="Karasinski D."/>
            <person name="Kautmanova I."/>
            <person name="Kiss B."/>
            <person name="Kocsube S."/>
            <person name="Kotiranta H."/>
            <person name="LaButti K.M."/>
            <person name="Lechner B.E."/>
            <person name="Liimatainen K."/>
            <person name="Lipzen A."/>
            <person name="Lukacs Z."/>
            <person name="Mihaltcheva S."/>
            <person name="Morgado L.N."/>
            <person name="Niskanen T."/>
            <person name="Noordeloos M.E."/>
            <person name="Ohm R.A."/>
            <person name="Ortiz-Santana B."/>
            <person name="Ovrebo C."/>
            <person name="Racz N."/>
            <person name="Riley R."/>
            <person name="Savchenko A."/>
            <person name="Shiryaev A."/>
            <person name="Soop K."/>
            <person name="Spirin V."/>
            <person name="Szebenyi C."/>
            <person name="Tomsovsky M."/>
            <person name="Tulloss R.E."/>
            <person name="Uehling J."/>
            <person name="Grigoriev I.V."/>
            <person name="Vagvolgyi C."/>
            <person name="Papp T."/>
            <person name="Martin F.M."/>
            <person name="Miettinen O."/>
            <person name="Hibbett D.S."/>
            <person name="Nagy L.G."/>
        </authorList>
    </citation>
    <scope>NUCLEOTIDE SEQUENCE [LARGE SCALE GENOMIC DNA]</scope>
    <source>
        <strain evidence="1 2">CBS 121175</strain>
    </source>
</reference>
<dbReference type="EMBL" id="ML210493">
    <property type="protein sequence ID" value="TFK17551.1"/>
    <property type="molecule type" value="Genomic_DNA"/>
</dbReference>
<organism evidence="1 2">
    <name type="scientific">Coprinopsis marcescibilis</name>
    <name type="common">Agaric fungus</name>
    <name type="synonym">Psathyrella marcescibilis</name>
    <dbReference type="NCBI Taxonomy" id="230819"/>
    <lineage>
        <taxon>Eukaryota</taxon>
        <taxon>Fungi</taxon>
        <taxon>Dikarya</taxon>
        <taxon>Basidiomycota</taxon>
        <taxon>Agaricomycotina</taxon>
        <taxon>Agaricomycetes</taxon>
        <taxon>Agaricomycetidae</taxon>
        <taxon>Agaricales</taxon>
        <taxon>Agaricineae</taxon>
        <taxon>Psathyrellaceae</taxon>
        <taxon>Coprinopsis</taxon>
    </lineage>
</organism>
<dbReference type="OrthoDB" id="3231351at2759"/>
<evidence type="ECO:0000313" key="1">
    <source>
        <dbReference type="EMBL" id="TFK17551.1"/>
    </source>
</evidence>
<dbReference type="Proteomes" id="UP000307440">
    <property type="component" value="Unassembled WGS sequence"/>
</dbReference>
<proteinExistence type="predicted"/>
<accession>A0A5C3KC73</accession>
<gene>
    <name evidence="1" type="ORF">FA15DRAFT_661365</name>
</gene>